<dbReference type="SUPFAM" id="SSF47413">
    <property type="entry name" value="lambda repressor-like DNA-binding domains"/>
    <property type="match status" value="1"/>
</dbReference>
<dbReference type="Proteomes" id="UP000184211">
    <property type="component" value="Unassembled WGS sequence"/>
</dbReference>
<protein>
    <submittedName>
        <fullName evidence="2">Cro/C1-type HTH DNA-binding domain-containing protein</fullName>
    </submittedName>
</protein>
<gene>
    <name evidence="2" type="ORF">SAMN04488044_1039</name>
</gene>
<dbReference type="CDD" id="cd00093">
    <property type="entry name" value="HTH_XRE"/>
    <property type="match status" value="1"/>
</dbReference>
<dbReference type="AlphaFoldDB" id="A0A1M5KQ55"/>
<evidence type="ECO:0000313" key="3">
    <source>
        <dbReference type="Proteomes" id="UP000184211"/>
    </source>
</evidence>
<name>A0A1M5KQ55_9RHOB</name>
<organism evidence="2 3">
    <name type="scientific">Cognatishimia maritima</name>
    <dbReference type="NCBI Taxonomy" id="870908"/>
    <lineage>
        <taxon>Bacteria</taxon>
        <taxon>Pseudomonadati</taxon>
        <taxon>Pseudomonadota</taxon>
        <taxon>Alphaproteobacteria</taxon>
        <taxon>Rhodobacterales</taxon>
        <taxon>Paracoccaceae</taxon>
        <taxon>Cognatishimia</taxon>
    </lineage>
</organism>
<dbReference type="InterPro" id="IPR010982">
    <property type="entry name" value="Lambda_DNA-bd_dom_sf"/>
</dbReference>
<evidence type="ECO:0000259" key="1">
    <source>
        <dbReference type="SMART" id="SM00530"/>
    </source>
</evidence>
<evidence type="ECO:0000313" key="2">
    <source>
        <dbReference type="EMBL" id="SHG54810.1"/>
    </source>
</evidence>
<dbReference type="OrthoDB" id="9807735at2"/>
<keyword evidence="2" id="KW-0238">DNA-binding</keyword>
<dbReference type="RefSeq" id="WP_072791302.1">
    <property type="nucleotide sequence ID" value="NZ_FQWM01000001.1"/>
</dbReference>
<dbReference type="SMART" id="SM00530">
    <property type="entry name" value="HTH_XRE"/>
    <property type="match status" value="1"/>
</dbReference>
<sequence>MENRLLADAFEILKRTLRARGMTYAMVGEALGLSEVSVKRMFAQRDCKMSRLFELCDLLELPPEEVLQRARRTQAAAAYLPRETEAALAADASLFHFFILLREDFPAPEIAKIYGLTPLDIDHYGRSLEMMGLAELMPEGQIRLKVTQPFKFRPFGALHPHVKRISQQFVLDTIDRANEEDLAFTTLGRRMLPDTVRQVVKEMGEFQAHIANLARQDQMIASDKELVSFKWTAAMGVLSYPDLLQIQSVKRPAAVAS</sequence>
<dbReference type="EMBL" id="FQWM01000001">
    <property type="protein sequence ID" value="SHG54810.1"/>
    <property type="molecule type" value="Genomic_DNA"/>
</dbReference>
<dbReference type="STRING" id="870908.SAMN04488044_1039"/>
<dbReference type="InterPro" id="IPR001387">
    <property type="entry name" value="Cro/C1-type_HTH"/>
</dbReference>
<dbReference type="GO" id="GO:0003677">
    <property type="term" value="F:DNA binding"/>
    <property type="evidence" value="ECO:0007669"/>
    <property type="project" value="UniProtKB-KW"/>
</dbReference>
<feature type="domain" description="HTH cro/C1-type" evidence="1">
    <location>
        <begin position="12"/>
        <end position="66"/>
    </location>
</feature>
<proteinExistence type="predicted"/>
<accession>A0A1M5KQ55</accession>
<dbReference type="Pfam" id="PF13443">
    <property type="entry name" value="HTH_26"/>
    <property type="match status" value="1"/>
</dbReference>
<reference evidence="3" key="1">
    <citation type="submission" date="2016-11" db="EMBL/GenBank/DDBJ databases">
        <authorList>
            <person name="Varghese N."/>
            <person name="Submissions S."/>
        </authorList>
    </citation>
    <scope>NUCLEOTIDE SEQUENCE [LARGE SCALE GENOMIC DNA]</scope>
    <source>
        <strain evidence="3">DSM 28223</strain>
    </source>
</reference>
<keyword evidence="3" id="KW-1185">Reference proteome</keyword>